<dbReference type="Gene3D" id="3.40.50.720">
    <property type="entry name" value="NAD(P)-binding Rossmann-like Domain"/>
    <property type="match status" value="1"/>
</dbReference>
<evidence type="ECO:0000256" key="1">
    <source>
        <dbReference type="ARBA" id="ARBA00022801"/>
    </source>
</evidence>
<dbReference type="InterPro" id="IPR051340">
    <property type="entry name" value="Haloalkane_dehalogenase"/>
</dbReference>
<dbReference type="Gene3D" id="3.40.50.1820">
    <property type="entry name" value="alpha/beta hydrolase"/>
    <property type="match status" value="1"/>
</dbReference>
<dbReference type="SUPFAM" id="SSF53474">
    <property type="entry name" value="alpha/beta-Hydrolases"/>
    <property type="match status" value="1"/>
</dbReference>
<dbReference type="InterPro" id="IPR000073">
    <property type="entry name" value="AB_hydrolase_1"/>
</dbReference>
<feature type="domain" description="AB hydrolase-1" evidence="2">
    <location>
        <begin position="29"/>
        <end position="269"/>
    </location>
</feature>
<organism evidence="4 5">
    <name type="scientific">Streptosporangium brasiliense</name>
    <dbReference type="NCBI Taxonomy" id="47480"/>
    <lineage>
        <taxon>Bacteria</taxon>
        <taxon>Bacillati</taxon>
        <taxon>Actinomycetota</taxon>
        <taxon>Actinomycetes</taxon>
        <taxon>Streptosporangiales</taxon>
        <taxon>Streptosporangiaceae</taxon>
        <taxon>Streptosporangium</taxon>
    </lineage>
</organism>
<dbReference type="InterPro" id="IPR036291">
    <property type="entry name" value="NAD(P)-bd_dom_sf"/>
</dbReference>
<dbReference type="EMBL" id="JAUSRB010000002">
    <property type="protein sequence ID" value="MDP9867629.1"/>
    <property type="molecule type" value="Genomic_DNA"/>
</dbReference>
<comment type="caution">
    <text evidence="4">The sequence shown here is derived from an EMBL/GenBank/DDBJ whole genome shotgun (WGS) entry which is preliminary data.</text>
</comment>
<dbReference type="PANTHER" id="PTHR42977:SF3">
    <property type="entry name" value="AB HYDROLASE-1 DOMAIN-CONTAINING PROTEIN"/>
    <property type="match status" value="1"/>
</dbReference>
<feature type="domain" description="NAD(P)-binding" evidence="3">
    <location>
        <begin position="303"/>
        <end position="470"/>
    </location>
</feature>
<dbReference type="Proteomes" id="UP001230426">
    <property type="component" value="Unassembled WGS sequence"/>
</dbReference>
<dbReference type="Pfam" id="PF00561">
    <property type="entry name" value="Abhydrolase_1"/>
    <property type="match status" value="1"/>
</dbReference>
<keyword evidence="1" id="KW-0378">Hydrolase</keyword>
<protein>
    <submittedName>
        <fullName evidence="4">NADH-flavin reductase/pimeloyl-ACP methyl ester carboxylesterase</fullName>
    </submittedName>
</protein>
<dbReference type="PRINTS" id="PR00111">
    <property type="entry name" value="ABHYDROLASE"/>
</dbReference>
<dbReference type="InterPro" id="IPR016040">
    <property type="entry name" value="NAD(P)-bd_dom"/>
</dbReference>
<evidence type="ECO:0000259" key="3">
    <source>
        <dbReference type="Pfam" id="PF13460"/>
    </source>
</evidence>
<dbReference type="SUPFAM" id="SSF51735">
    <property type="entry name" value="NAD(P)-binding Rossmann-fold domains"/>
    <property type="match status" value="1"/>
</dbReference>
<reference evidence="4 5" key="1">
    <citation type="submission" date="2023-07" db="EMBL/GenBank/DDBJ databases">
        <title>Sequencing the genomes of 1000 actinobacteria strains.</title>
        <authorList>
            <person name="Klenk H.-P."/>
        </authorList>
    </citation>
    <scope>NUCLEOTIDE SEQUENCE [LARGE SCALE GENOMIC DNA]</scope>
    <source>
        <strain evidence="4 5">DSM 44109</strain>
    </source>
</reference>
<keyword evidence="5" id="KW-1185">Reference proteome</keyword>
<name>A0ABT9REC8_9ACTN</name>
<dbReference type="InterPro" id="IPR029058">
    <property type="entry name" value="AB_hydrolase_fold"/>
</dbReference>
<evidence type="ECO:0000313" key="4">
    <source>
        <dbReference type="EMBL" id="MDP9867629.1"/>
    </source>
</evidence>
<sequence length="486" mass="53103">MNTPRVAHRYVDVDGVRVFYRQTGPADAPALLLLHGFPSASHQFRRLMDALGDRYRLIAPDYPGFGLTEAPEDFTYSFDRLADVVEGFVTALGLDRFVMYTFDFGGPVGFRLATRHPEWIAGLIVQNANLYEEGLSDLARGMIANRPGVEGAEANVRQILELPVTRGQYEGGTTDVELVAPDGWILDQHFLDLPGRKEAQVDLALDYHSNVARYPEWQQWLRDHRPPTLIVWGRGDAFFPEAGARAYLRDLPEAELHLFDTGHFALEENLPEIAPLIADFVDGLRKDAPMKIAVIGAAGNLAGAVAREAAARGHLITALGRDTMDVTDPASVKDAVAGHDAVVAGIKGPDRLVPRGAQALLEGLPLAGVNRLMFIGGGGSLEYAPGQRYVDSPNFPPEYLETARDQTEALEILRGAETPVEWSYVSPPPMHLVPGEKTGVYRAEAGDTPITDENGESRISVGDYACAIVDALEKGSFVRERFTTAY</sequence>
<dbReference type="Pfam" id="PF13460">
    <property type="entry name" value="NAD_binding_10"/>
    <property type="match status" value="1"/>
</dbReference>
<evidence type="ECO:0000313" key="5">
    <source>
        <dbReference type="Proteomes" id="UP001230426"/>
    </source>
</evidence>
<proteinExistence type="predicted"/>
<dbReference type="RefSeq" id="WP_306869455.1">
    <property type="nucleotide sequence ID" value="NZ_JAUSRB010000002.1"/>
</dbReference>
<dbReference type="PANTHER" id="PTHR42977">
    <property type="entry name" value="HYDROLASE-RELATED"/>
    <property type="match status" value="1"/>
</dbReference>
<evidence type="ECO:0000259" key="2">
    <source>
        <dbReference type="Pfam" id="PF00561"/>
    </source>
</evidence>
<accession>A0ABT9REC8</accession>
<gene>
    <name evidence="4" type="ORF">J2S55_006895</name>
</gene>